<dbReference type="Pfam" id="PF00931">
    <property type="entry name" value="NB-ARC"/>
    <property type="match status" value="1"/>
</dbReference>
<dbReference type="Gene3D" id="3.40.50.300">
    <property type="entry name" value="P-loop containing nucleotide triphosphate hydrolases"/>
    <property type="match status" value="1"/>
</dbReference>
<dbReference type="PROSITE" id="PS50005">
    <property type="entry name" value="TPR"/>
    <property type="match status" value="1"/>
</dbReference>
<dbReference type="Proteomes" id="UP000012045">
    <property type="component" value="Unassembled WGS sequence"/>
</dbReference>
<organism evidence="3 4">
    <name type="scientific">Botryotinia fuckeliana (strain BcDW1)</name>
    <name type="common">Noble rot fungus</name>
    <name type="synonym">Botrytis cinerea</name>
    <dbReference type="NCBI Taxonomy" id="1290391"/>
    <lineage>
        <taxon>Eukaryota</taxon>
        <taxon>Fungi</taxon>
        <taxon>Dikarya</taxon>
        <taxon>Ascomycota</taxon>
        <taxon>Pezizomycotina</taxon>
        <taxon>Leotiomycetes</taxon>
        <taxon>Helotiales</taxon>
        <taxon>Sclerotiniaceae</taxon>
        <taxon>Botrytis</taxon>
    </lineage>
</organism>
<accession>M7TQ36</accession>
<feature type="domain" description="NB-ARC" evidence="2">
    <location>
        <begin position="268"/>
        <end position="448"/>
    </location>
</feature>
<dbReference type="InterPro" id="IPR029058">
    <property type="entry name" value="AB_hydrolase_fold"/>
</dbReference>
<dbReference type="InterPro" id="IPR002182">
    <property type="entry name" value="NB-ARC"/>
</dbReference>
<dbReference type="InterPro" id="IPR027417">
    <property type="entry name" value="P-loop_NTPase"/>
</dbReference>
<dbReference type="EMBL" id="KB708002">
    <property type="protein sequence ID" value="EMR83515.1"/>
    <property type="molecule type" value="Genomic_DNA"/>
</dbReference>
<protein>
    <submittedName>
        <fullName evidence="3">Putative nb-arc and tpr domain protein</fullName>
    </submittedName>
</protein>
<dbReference type="Gene3D" id="3.40.50.1820">
    <property type="entry name" value="alpha/beta hydrolase"/>
    <property type="match status" value="1"/>
</dbReference>
<evidence type="ECO:0000256" key="1">
    <source>
        <dbReference type="PROSITE-ProRule" id="PRU00339"/>
    </source>
</evidence>
<reference evidence="4" key="1">
    <citation type="journal article" date="2013" name="Genome Announc.">
        <title>Draft genome sequence of Botrytis cinerea BcDW1, inoculum for noble rot of grape berries.</title>
        <authorList>
            <person name="Blanco-Ulate B."/>
            <person name="Allen G."/>
            <person name="Powell A.L."/>
            <person name="Cantu D."/>
        </authorList>
    </citation>
    <scope>NUCLEOTIDE SEQUENCE [LARGE SCALE GENOMIC DNA]</scope>
    <source>
        <strain evidence="4">BcDW1</strain>
    </source>
</reference>
<dbReference type="SUPFAM" id="SSF48452">
    <property type="entry name" value="TPR-like"/>
    <property type="match status" value="1"/>
</dbReference>
<dbReference type="PANTHER" id="PTHR46082">
    <property type="entry name" value="ATP/GTP-BINDING PROTEIN-RELATED"/>
    <property type="match status" value="1"/>
</dbReference>
<gene>
    <name evidence="3" type="ORF">BcDW1_7869</name>
</gene>
<dbReference type="PANTHER" id="PTHR46082:SF6">
    <property type="entry name" value="AAA+ ATPASE DOMAIN-CONTAINING PROTEIN-RELATED"/>
    <property type="match status" value="1"/>
</dbReference>
<sequence>MLPNAIPTARIIRFGYESGWYGAAEDDPKKTQVSDVAEMLLKQLELHRRNVTRPIIFIAHSYGGLVLMQALRRSFDNPNEWSSPFRYTAGLIFFGTPFRGRKGLTLEEIVEAVAQSNPDPHQIYKETMALSVEENPYLQDIVHRFTETRRVDHPIPLWCFYETKPSPIHKVYKYEGLEDEYVVPMESACLDTSKGVERHPLERNHYNLQKFPGLLDPGYLAVKYAIVSLTDNAKNYLRECSMKVDFEQFAVVLNLASFPDATQFVAREKELSEMHKLLQDHNSRSCIVLHGLGGMGKTQLAITYAKRHKEKYTAIFWLNANDEDSLKLSFRDIARQVLRHHPSTTVLSSVDQDGDLDQVVSAVKDWLDSSRNTKWLMIYDNYDNPKTANNPDKLAVDIRQLLPRSDHGSIIITTRSSQVRQGMRIHVQKLLDIREGLEIVSNMSGRKDIENDPDAIALVKELDGLPLALSTAGVYLEHVTTSFSDYLRLYKTSWLKLQTKSLRLYSYEDRTLYTTWQITFKRIQEQNPASAQLLKLWAYFHREDLWFDLLQHAKSVDNEWIQKLTEDEPNFNEAITLLCTFGLVDPDRSLQQQVGARGYSVHSCVHSWIVFVLNKKWDKSLARLAFTCVASKVPSTDGKYWWLTQRRLLQHAIRQTFFIKEAKVDIKGLYWEFHNLGNLYSDQDKLAEAEMMYCRALKSKEKALGPDHTSTLLTINNLGSLYSDQSKLVEAEVMYHRALEGYKKALGPNHTSTLDTVHNLGNLYSDQGKLAEAEVMYRRALEGCENALGPDHTSTLLTR</sequence>
<dbReference type="SMART" id="SM00028">
    <property type="entry name" value="TPR"/>
    <property type="match status" value="3"/>
</dbReference>
<proteinExistence type="predicted"/>
<dbReference type="Pfam" id="PF13374">
    <property type="entry name" value="TPR_10"/>
    <property type="match status" value="1"/>
</dbReference>
<dbReference type="Pfam" id="PF13424">
    <property type="entry name" value="TPR_12"/>
    <property type="match status" value="1"/>
</dbReference>
<dbReference type="AlphaFoldDB" id="M7TQ36"/>
<dbReference type="HOGENOM" id="CLU_000288_125_13_1"/>
<dbReference type="InterPro" id="IPR019734">
    <property type="entry name" value="TPR_rpt"/>
</dbReference>
<dbReference type="Gene3D" id="1.25.40.10">
    <property type="entry name" value="Tetratricopeptide repeat domain"/>
    <property type="match status" value="1"/>
</dbReference>
<dbReference type="SUPFAM" id="SSF53474">
    <property type="entry name" value="alpha/beta-Hydrolases"/>
    <property type="match status" value="1"/>
</dbReference>
<evidence type="ECO:0000259" key="2">
    <source>
        <dbReference type="Pfam" id="PF00931"/>
    </source>
</evidence>
<name>M7TQ36_BOTF1</name>
<dbReference type="STRING" id="1290391.M7TQ36"/>
<keyword evidence="1" id="KW-0802">TPR repeat</keyword>
<evidence type="ECO:0000313" key="4">
    <source>
        <dbReference type="Proteomes" id="UP000012045"/>
    </source>
</evidence>
<dbReference type="OrthoDB" id="674604at2759"/>
<dbReference type="SUPFAM" id="SSF52540">
    <property type="entry name" value="P-loop containing nucleoside triphosphate hydrolases"/>
    <property type="match status" value="1"/>
</dbReference>
<feature type="repeat" description="TPR" evidence="1">
    <location>
        <begin position="754"/>
        <end position="787"/>
    </location>
</feature>
<evidence type="ECO:0000313" key="3">
    <source>
        <dbReference type="EMBL" id="EMR83515.1"/>
    </source>
</evidence>
<dbReference type="GO" id="GO:0043531">
    <property type="term" value="F:ADP binding"/>
    <property type="evidence" value="ECO:0007669"/>
    <property type="project" value="InterPro"/>
</dbReference>
<dbReference type="InterPro" id="IPR011990">
    <property type="entry name" value="TPR-like_helical_dom_sf"/>
</dbReference>
<dbReference type="InterPro" id="IPR053137">
    <property type="entry name" value="NLR-like"/>
</dbReference>